<dbReference type="GO" id="GO:0005765">
    <property type="term" value="C:lysosomal membrane"/>
    <property type="evidence" value="ECO:0000318"/>
    <property type="project" value="GO_Central"/>
</dbReference>
<dbReference type="Gene3D" id="1.20.1250.20">
    <property type="entry name" value="MFS general substrate transporter like domains"/>
    <property type="match status" value="1"/>
</dbReference>
<accession>A0A2A6CPY1</accession>
<proteinExistence type="predicted"/>
<gene>
    <name evidence="5" type="primary">WBGene00104440</name>
</gene>
<evidence type="ECO:0000256" key="1">
    <source>
        <dbReference type="ARBA" id="ARBA00004141"/>
    </source>
</evidence>
<keyword evidence="6" id="KW-1185">Reference proteome</keyword>
<dbReference type="InterPro" id="IPR036259">
    <property type="entry name" value="MFS_trans_sf"/>
</dbReference>
<reference evidence="5" key="2">
    <citation type="submission" date="2022-06" db="UniProtKB">
        <authorList>
            <consortium name="EnsemblMetazoa"/>
        </authorList>
    </citation>
    <scope>IDENTIFICATION</scope>
    <source>
        <strain evidence="5">PS312</strain>
    </source>
</reference>
<organism evidence="5 6">
    <name type="scientific">Pristionchus pacificus</name>
    <name type="common">Parasitic nematode worm</name>
    <dbReference type="NCBI Taxonomy" id="54126"/>
    <lineage>
        <taxon>Eukaryota</taxon>
        <taxon>Metazoa</taxon>
        <taxon>Ecdysozoa</taxon>
        <taxon>Nematoda</taxon>
        <taxon>Chromadorea</taxon>
        <taxon>Rhabditida</taxon>
        <taxon>Rhabditina</taxon>
        <taxon>Diplogasteromorpha</taxon>
        <taxon>Diplogasteroidea</taxon>
        <taxon>Neodiplogasteridae</taxon>
        <taxon>Pristionchus</taxon>
    </lineage>
</organism>
<sequence length="407" mass="44924">MLNVGEWPYMQEIDPDATSSFYGTATAVSKAGHAIFAFAFAFWARNSGMKIPLLAGRGICLVACICYLFVEFLPSNRRWWMMFCYFLFGVGYSASVLLRTYIARVSSTENRASAYALQNGASVLSVVVGPTPIWIALITNVIAIIFITVMFRNLDADDVQKSSEHSPKKDETGVLNRLKTLDLPWILILLVIVERFISQIGITTTSFLAAPILTIEYALTGEDTILALSISQCIVGILALTLSLSFYFFKLGTRVGCRLFFLLANILVVVGYLLTYPVPFVSSPMKMYNDTTKAGCDSATHNWCETELVTNLFVFLIIMILTLSFALPVSNLSLDTIYSKIVGHADQNLMQAVFVIADDISLIVAPIYSSQVFAAAGYHTVQIVNGSVYIGATVLWIMAWKRLGPFN</sequence>
<evidence type="ECO:0000256" key="4">
    <source>
        <dbReference type="ARBA" id="ARBA00023136"/>
    </source>
</evidence>
<evidence type="ECO:0000313" key="6">
    <source>
        <dbReference type="Proteomes" id="UP000005239"/>
    </source>
</evidence>
<dbReference type="InterPro" id="IPR051068">
    <property type="entry name" value="MFS_Domain-Containing_Protein"/>
</dbReference>
<dbReference type="InterPro" id="IPR011701">
    <property type="entry name" value="MFS"/>
</dbReference>
<reference evidence="6" key="1">
    <citation type="journal article" date="2008" name="Nat. Genet.">
        <title>The Pristionchus pacificus genome provides a unique perspective on nematode lifestyle and parasitism.</title>
        <authorList>
            <person name="Dieterich C."/>
            <person name="Clifton S.W."/>
            <person name="Schuster L.N."/>
            <person name="Chinwalla A."/>
            <person name="Delehaunty K."/>
            <person name="Dinkelacker I."/>
            <person name="Fulton L."/>
            <person name="Fulton R."/>
            <person name="Godfrey J."/>
            <person name="Minx P."/>
            <person name="Mitreva M."/>
            <person name="Roeseler W."/>
            <person name="Tian H."/>
            <person name="Witte H."/>
            <person name="Yang S.P."/>
            <person name="Wilson R.K."/>
            <person name="Sommer R.J."/>
        </authorList>
    </citation>
    <scope>NUCLEOTIDE SEQUENCE [LARGE SCALE GENOMIC DNA]</scope>
    <source>
        <strain evidence="6">PS312</strain>
    </source>
</reference>
<evidence type="ECO:0000256" key="3">
    <source>
        <dbReference type="ARBA" id="ARBA00022989"/>
    </source>
</evidence>
<keyword evidence="3" id="KW-1133">Transmembrane helix</keyword>
<accession>A0A8R1YCN8</accession>
<evidence type="ECO:0000256" key="2">
    <source>
        <dbReference type="ARBA" id="ARBA00022692"/>
    </source>
</evidence>
<dbReference type="EnsemblMetazoa" id="PPA14886.1">
    <property type="protein sequence ID" value="PPA14886.1"/>
    <property type="gene ID" value="WBGene00104440"/>
</dbReference>
<dbReference type="AlphaFoldDB" id="A0A2A6CPY1"/>
<evidence type="ECO:0000313" key="5">
    <source>
        <dbReference type="EnsemblMetazoa" id="PPA14886.1"/>
    </source>
</evidence>
<name>A0A2A6CPY1_PRIPA</name>
<dbReference type="GO" id="GO:0022857">
    <property type="term" value="F:transmembrane transporter activity"/>
    <property type="evidence" value="ECO:0000318"/>
    <property type="project" value="GO_Central"/>
</dbReference>
<dbReference type="PANTHER" id="PTHR23510">
    <property type="entry name" value="INNER MEMBRANE TRANSPORT PROTEIN YAJR"/>
    <property type="match status" value="1"/>
</dbReference>
<dbReference type="OrthoDB" id="370281at2759"/>
<dbReference type="Pfam" id="PF07690">
    <property type="entry name" value="MFS_1"/>
    <property type="match status" value="1"/>
</dbReference>
<dbReference type="PANTHER" id="PTHR23510:SF25">
    <property type="entry name" value="MFS DOMAIN-CONTAINING PROTEIN"/>
    <property type="match status" value="1"/>
</dbReference>
<protein>
    <submittedName>
        <fullName evidence="5">Membrane transporter</fullName>
    </submittedName>
</protein>
<comment type="subcellular location">
    <subcellularLocation>
        <location evidence="1">Membrane</location>
        <topology evidence="1">Multi-pass membrane protein</topology>
    </subcellularLocation>
</comment>
<keyword evidence="2" id="KW-0812">Transmembrane</keyword>
<dbReference type="SUPFAM" id="SSF103473">
    <property type="entry name" value="MFS general substrate transporter"/>
    <property type="match status" value="1"/>
</dbReference>
<dbReference type="Proteomes" id="UP000005239">
    <property type="component" value="Unassembled WGS sequence"/>
</dbReference>
<keyword evidence="4" id="KW-0472">Membrane</keyword>